<keyword evidence="3" id="KW-1185">Reference proteome</keyword>
<dbReference type="Proteomes" id="UP000001887">
    <property type="component" value="Chromosome"/>
</dbReference>
<dbReference type="KEGG" id="psl:Psta_4228"/>
<feature type="transmembrane region" description="Helical" evidence="1">
    <location>
        <begin position="161"/>
        <end position="179"/>
    </location>
</feature>
<proteinExistence type="predicted"/>
<keyword evidence="1" id="KW-0812">Transmembrane</keyword>
<protein>
    <submittedName>
        <fullName evidence="2">Uncharacterized protein</fullName>
    </submittedName>
</protein>
<evidence type="ECO:0000313" key="3">
    <source>
        <dbReference type="Proteomes" id="UP000001887"/>
    </source>
</evidence>
<dbReference type="EMBL" id="CP001848">
    <property type="protein sequence ID" value="ADB18876.1"/>
    <property type="molecule type" value="Genomic_DNA"/>
</dbReference>
<dbReference type="STRING" id="530564.Psta_4228"/>
<accession>D2R427</accession>
<evidence type="ECO:0000313" key="2">
    <source>
        <dbReference type="EMBL" id="ADB18876.1"/>
    </source>
</evidence>
<feature type="transmembrane region" description="Helical" evidence="1">
    <location>
        <begin position="71"/>
        <end position="92"/>
    </location>
</feature>
<reference evidence="2 3" key="1">
    <citation type="journal article" date="2009" name="Stand. Genomic Sci.">
        <title>Complete genome sequence of Pirellula staleyi type strain (ATCC 27377).</title>
        <authorList>
            <person name="Clum A."/>
            <person name="Tindall B.J."/>
            <person name="Sikorski J."/>
            <person name="Ivanova N."/>
            <person name="Mavrommatis K."/>
            <person name="Lucas S."/>
            <person name="Glavina del Rio T."/>
            <person name="Nolan M."/>
            <person name="Chen F."/>
            <person name="Tice H."/>
            <person name="Pitluck S."/>
            <person name="Cheng J.F."/>
            <person name="Chertkov O."/>
            <person name="Brettin T."/>
            <person name="Han C."/>
            <person name="Detter J.C."/>
            <person name="Kuske C."/>
            <person name="Bruce D."/>
            <person name="Goodwin L."/>
            <person name="Ovchinikova G."/>
            <person name="Pati A."/>
            <person name="Mikhailova N."/>
            <person name="Chen A."/>
            <person name="Palaniappan K."/>
            <person name="Land M."/>
            <person name="Hauser L."/>
            <person name="Chang Y.J."/>
            <person name="Jeffries C.D."/>
            <person name="Chain P."/>
            <person name="Rohde M."/>
            <person name="Goker M."/>
            <person name="Bristow J."/>
            <person name="Eisen J.A."/>
            <person name="Markowitz V."/>
            <person name="Hugenholtz P."/>
            <person name="Kyrpides N.C."/>
            <person name="Klenk H.P."/>
            <person name="Lapidus A."/>
        </authorList>
    </citation>
    <scope>NUCLEOTIDE SEQUENCE [LARGE SCALE GENOMIC DNA]</scope>
    <source>
        <strain evidence="3">ATCC 27377 / DSM 6068 / ICPB 4128</strain>
    </source>
</reference>
<sequence length="213" mass="23241">MLLLALNFIAGLAIGDFNTLARTADGALQKLDQLRRDPDVDKAELAAAEATYLAARGELTTPHLRMVAHRLLGTAAALVAVLVSSITITYFIGTSRWCKEVAETYRLPDELAYRSTLLKRKTFPWAMLSILTVILLVGLGAAADPRGANREYSASLVTPHYLGAMLGVVVIGYSFWIQAQRIAANYAIIDEILDNVRRIRAERGLPTENDATA</sequence>
<gene>
    <name evidence="2" type="ordered locus">Psta_4228</name>
</gene>
<name>D2R427_PIRSD</name>
<dbReference type="AlphaFoldDB" id="D2R427"/>
<feature type="transmembrane region" description="Helical" evidence="1">
    <location>
        <begin position="123"/>
        <end position="141"/>
    </location>
</feature>
<evidence type="ECO:0000256" key="1">
    <source>
        <dbReference type="SAM" id="Phobius"/>
    </source>
</evidence>
<dbReference type="HOGENOM" id="CLU_1259420_0_0_0"/>
<keyword evidence="1" id="KW-1133">Transmembrane helix</keyword>
<dbReference type="eggNOG" id="ENOG5033K8U">
    <property type="taxonomic scope" value="Bacteria"/>
</dbReference>
<keyword evidence="1" id="KW-0472">Membrane</keyword>
<organism evidence="2 3">
    <name type="scientific">Pirellula staleyi (strain ATCC 27377 / DSM 6068 / ICPB 4128)</name>
    <name type="common">Pirella staleyi</name>
    <dbReference type="NCBI Taxonomy" id="530564"/>
    <lineage>
        <taxon>Bacteria</taxon>
        <taxon>Pseudomonadati</taxon>
        <taxon>Planctomycetota</taxon>
        <taxon>Planctomycetia</taxon>
        <taxon>Pirellulales</taxon>
        <taxon>Pirellulaceae</taxon>
        <taxon>Pirellula</taxon>
    </lineage>
</organism>